<organism evidence="2 3">
    <name type="scientific">Pediococcus inopinatus</name>
    <dbReference type="NCBI Taxonomy" id="114090"/>
    <lineage>
        <taxon>Bacteria</taxon>
        <taxon>Bacillati</taxon>
        <taxon>Bacillota</taxon>
        <taxon>Bacilli</taxon>
        <taxon>Lactobacillales</taxon>
        <taxon>Lactobacillaceae</taxon>
        <taxon>Pediococcus</taxon>
    </lineage>
</organism>
<protein>
    <recommendedName>
        <fullName evidence="4">Conjugal transfer protein TrbC</fullName>
    </recommendedName>
</protein>
<name>A0ABZ0Q2B4_9LACO</name>
<accession>A0ABZ0Q2B4</accession>
<evidence type="ECO:0000313" key="3">
    <source>
        <dbReference type="Proteomes" id="UP001302696"/>
    </source>
</evidence>
<evidence type="ECO:0000313" key="2">
    <source>
        <dbReference type="EMBL" id="WPC21082.1"/>
    </source>
</evidence>
<sequence>MRITSFGTIFLSTFISKTAELQSSVLLASNPLSNFATLFKGWNGPGKLLVSAAAGLMVILWSAIHSTGGEGAKRKAKDGWLAAGVAVLVAYAAVSALSFLSAQSTKSF</sequence>
<evidence type="ECO:0008006" key="4">
    <source>
        <dbReference type="Google" id="ProtNLM"/>
    </source>
</evidence>
<dbReference type="EMBL" id="CP104778">
    <property type="protein sequence ID" value="WPC21082.1"/>
    <property type="molecule type" value="Genomic_DNA"/>
</dbReference>
<evidence type="ECO:0000256" key="1">
    <source>
        <dbReference type="SAM" id="Phobius"/>
    </source>
</evidence>
<keyword evidence="1" id="KW-0472">Membrane</keyword>
<keyword evidence="1" id="KW-1133">Transmembrane helix</keyword>
<keyword evidence="3" id="KW-1185">Reference proteome</keyword>
<feature type="transmembrane region" description="Helical" evidence="1">
    <location>
        <begin position="80"/>
        <end position="102"/>
    </location>
</feature>
<reference evidence="3" key="1">
    <citation type="submission" date="2024-06" db="EMBL/GenBank/DDBJ databases">
        <authorList>
            <person name="Chang H.C."/>
            <person name="Mun S.Y."/>
        </authorList>
    </citation>
    <scope>NUCLEOTIDE SEQUENCE [LARGE SCALE GENOMIC DNA]</scope>
    <source>
        <strain evidence="3">KT1</strain>
    </source>
</reference>
<dbReference type="Proteomes" id="UP001302696">
    <property type="component" value="Chromosome"/>
</dbReference>
<gene>
    <name evidence="2" type="ORF">N6G96_07230</name>
</gene>
<feature type="transmembrane region" description="Helical" evidence="1">
    <location>
        <begin position="48"/>
        <end position="68"/>
    </location>
</feature>
<keyword evidence="1" id="KW-0812">Transmembrane</keyword>
<proteinExistence type="predicted"/>
<dbReference type="RefSeq" id="WP_323707375.1">
    <property type="nucleotide sequence ID" value="NZ_CP104774.1"/>
</dbReference>